<comment type="caution">
    <text evidence="11">The sequence shown here is derived from an EMBL/GenBank/DDBJ whole genome shotgun (WGS) entry which is preliminary data.</text>
</comment>
<dbReference type="PROSITE" id="PS50862">
    <property type="entry name" value="AA_TRNA_LIGASE_II"/>
    <property type="match status" value="1"/>
</dbReference>
<dbReference type="InterPro" id="IPR004365">
    <property type="entry name" value="NA-bd_OB_tRNA"/>
</dbReference>
<evidence type="ECO:0000256" key="1">
    <source>
        <dbReference type="ARBA" id="ARBA00008226"/>
    </source>
</evidence>
<protein>
    <recommendedName>
        <fullName evidence="8">Lysine--tRNA ligase</fullName>
        <ecNumber evidence="8">6.1.1.6</ecNumber>
    </recommendedName>
    <alternativeName>
        <fullName evidence="8">Lysyl-tRNA synthetase</fullName>
        <shortName evidence="8">LysRS</shortName>
    </alternativeName>
</protein>
<evidence type="ECO:0000256" key="4">
    <source>
        <dbReference type="ARBA" id="ARBA00022741"/>
    </source>
</evidence>
<evidence type="ECO:0000259" key="10">
    <source>
        <dbReference type="PROSITE" id="PS50862"/>
    </source>
</evidence>
<dbReference type="EMBL" id="JACADJ010000062">
    <property type="protein sequence ID" value="NWH06175.1"/>
    <property type="molecule type" value="Genomic_DNA"/>
</dbReference>
<comment type="subcellular location">
    <subcellularLocation>
        <location evidence="8">Cytoplasm</location>
    </subcellularLocation>
</comment>
<dbReference type="InterPro" id="IPR018149">
    <property type="entry name" value="Lys-tRNA-synth_II_C"/>
</dbReference>
<feature type="binding site" evidence="8">
    <location>
        <position position="415"/>
    </location>
    <ligand>
        <name>Mg(2+)</name>
        <dbReference type="ChEBI" id="CHEBI:18420"/>
        <label>2</label>
    </ligand>
</feature>
<comment type="subunit">
    <text evidence="8">Homodimer.</text>
</comment>
<evidence type="ECO:0000256" key="3">
    <source>
        <dbReference type="ARBA" id="ARBA00022723"/>
    </source>
</evidence>
<dbReference type="EC" id="6.1.1.6" evidence="8"/>
<dbReference type="Pfam" id="PF00152">
    <property type="entry name" value="tRNA-synt_2"/>
    <property type="match status" value="1"/>
</dbReference>
<keyword evidence="8" id="KW-0648">Protein biosynthesis</keyword>
<feature type="domain" description="Aminoacyl-transfer RNA synthetases class-II family profile" evidence="10">
    <location>
        <begin position="181"/>
        <end position="491"/>
    </location>
</feature>
<dbReference type="InterPro" id="IPR006195">
    <property type="entry name" value="aa-tRNA-synth_II"/>
</dbReference>
<dbReference type="PRINTS" id="PR00982">
    <property type="entry name" value="TRNASYNTHLYS"/>
</dbReference>
<gene>
    <name evidence="8 11" type="primary">lysS</name>
    <name evidence="11" type="ORF">HXW94_14480</name>
</gene>
<keyword evidence="8" id="KW-0963">Cytoplasm</keyword>
<feature type="binding site" evidence="8">
    <location>
        <position position="415"/>
    </location>
    <ligand>
        <name>Mg(2+)</name>
        <dbReference type="ChEBI" id="CHEBI:18420"/>
        <label>1</label>
    </ligand>
</feature>
<dbReference type="GO" id="GO:0006430">
    <property type="term" value="P:lysyl-tRNA aminoacylation"/>
    <property type="evidence" value="ECO:0007669"/>
    <property type="project" value="UniProtKB-UniRule"/>
</dbReference>
<evidence type="ECO:0000256" key="9">
    <source>
        <dbReference type="RuleBase" id="RU000336"/>
    </source>
</evidence>
<comment type="cofactor">
    <cofactor evidence="8 9">
        <name>Mg(2+)</name>
        <dbReference type="ChEBI" id="CHEBI:18420"/>
    </cofactor>
    <text evidence="8 9">Binds 3 Mg(2+) ions per subunit.</text>
</comment>
<evidence type="ECO:0000256" key="5">
    <source>
        <dbReference type="ARBA" id="ARBA00022840"/>
    </source>
</evidence>
<evidence type="ECO:0000256" key="6">
    <source>
        <dbReference type="ARBA" id="ARBA00023146"/>
    </source>
</evidence>
<keyword evidence="12" id="KW-1185">Reference proteome</keyword>
<dbReference type="Gene3D" id="3.30.930.10">
    <property type="entry name" value="Bira Bifunctional Protein, Domain 2"/>
    <property type="match status" value="1"/>
</dbReference>
<dbReference type="PANTHER" id="PTHR42918:SF15">
    <property type="entry name" value="LYSINE--TRNA LIGASE, CHLOROPLASTIC_MITOCHONDRIAL"/>
    <property type="match status" value="1"/>
</dbReference>
<dbReference type="SUPFAM" id="SSF50249">
    <property type="entry name" value="Nucleic acid-binding proteins"/>
    <property type="match status" value="1"/>
</dbReference>
<keyword evidence="6 8" id="KW-0030">Aminoacyl-tRNA synthetase</keyword>
<keyword evidence="2 8" id="KW-0436">Ligase</keyword>
<dbReference type="NCBIfam" id="NF001756">
    <property type="entry name" value="PRK00484.1"/>
    <property type="match status" value="1"/>
</dbReference>
<dbReference type="GO" id="GO:0005829">
    <property type="term" value="C:cytosol"/>
    <property type="evidence" value="ECO:0007669"/>
    <property type="project" value="TreeGrafter"/>
</dbReference>
<dbReference type="Proteomes" id="UP000553343">
    <property type="component" value="Unassembled WGS sequence"/>
</dbReference>
<keyword evidence="3 8" id="KW-0479">Metal-binding</keyword>
<comment type="similarity">
    <text evidence="1 8">Belongs to the class-II aminoacyl-tRNA synthetase family.</text>
</comment>
<dbReference type="RefSeq" id="WP_178367627.1">
    <property type="nucleotide sequence ID" value="NZ_JACADJ010000062.1"/>
</dbReference>
<reference evidence="11 12" key="1">
    <citation type="submission" date="2020-06" db="EMBL/GenBank/DDBJ databases">
        <title>High-quality draft genome of sulfate reducer Desulfobacter latus type strain AcrS2 isolated from marine sediment.</title>
        <authorList>
            <person name="Hoppe M."/>
            <person name="Larsen C.K."/>
            <person name="Marshall I.P.G."/>
            <person name="Schramm A."/>
            <person name="Marietou A.G."/>
        </authorList>
    </citation>
    <scope>NUCLEOTIDE SEQUENCE [LARGE SCALE GENOMIC DNA]</scope>
    <source>
        <strain evidence="11 12">AcRS2</strain>
    </source>
</reference>
<proteinExistence type="inferred from homology"/>
<keyword evidence="4 8" id="KW-0547">Nucleotide-binding</keyword>
<dbReference type="SUPFAM" id="SSF55681">
    <property type="entry name" value="Class II aaRS and biotin synthetases"/>
    <property type="match status" value="1"/>
</dbReference>
<evidence type="ECO:0000256" key="8">
    <source>
        <dbReference type="HAMAP-Rule" id="MF_00252"/>
    </source>
</evidence>
<feature type="binding site" evidence="8">
    <location>
        <position position="408"/>
    </location>
    <ligand>
        <name>Mg(2+)</name>
        <dbReference type="ChEBI" id="CHEBI:18420"/>
        <label>1</label>
    </ligand>
</feature>
<evidence type="ECO:0000256" key="2">
    <source>
        <dbReference type="ARBA" id="ARBA00022598"/>
    </source>
</evidence>
<keyword evidence="8 9" id="KW-0460">Magnesium</keyword>
<dbReference type="GO" id="GO:0000049">
    <property type="term" value="F:tRNA binding"/>
    <property type="evidence" value="ECO:0007669"/>
    <property type="project" value="TreeGrafter"/>
</dbReference>
<dbReference type="GO" id="GO:0005524">
    <property type="term" value="F:ATP binding"/>
    <property type="evidence" value="ECO:0007669"/>
    <property type="project" value="UniProtKB-UniRule"/>
</dbReference>
<dbReference type="InterPro" id="IPR004364">
    <property type="entry name" value="Aa-tRNA-synt_II"/>
</dbReference>
<comment type="catalytic activity">
    <reaction evidence="7 8 9">
        <text>tRNA(Lys) + L-lysine + ATP = L-lysyl-tRNA(Lys) + AMP + diphosphate</text>
        <dbReference type="Rhea" id="RHEA:20792"/>
        <dbReference type="Rhea" id="RHEA-COMP:9696"/>
        <dbReference type="Rhea" id="RHEA-COMP:9697"/>
        <dbReference type="ChEBI" id="CHEBI:30616"/>
        <dbReference type="ChEBI" id="CHEBI:32551"/>
        <dbReference type="ChEBI" id="CHEBI:33019"/>
        <dbReference type="ChEBI" id="CHEBI:78442"/>
        <dbReference type="ChEBI" id="CHEBI:78529"/>
        <dbReference type="ChEBI" id="CHEBI:456215"/>
        <dbReference type="EC" id="6.1.1.6"/>
    </reaction>
</comment>
<dbReference type="Gene3D" id="2.40.50.140">
    <property type="entry name" value="Nucleic acid-binding proteins"/>
    <property type="match status" value="1"/>
</dbReference>
<evidence type="ECO:0000313" key="11">
    <source>
        <dbReference type="EMBL" id="NWH06175.1"/>
    </source>
</evidence>
<sequence>MDMKKFGFNDVMLRKRQDLIDNGVNPYPYSFPNIQKIDEILSVFETIDDEELTENKVVTTGRIIARRKMGKSVFMDLKDQTGKIQLYLQESSLEEEWKTIMLTDIGDIIGVKGKLFISKKGEPSIHVSCFEILSKAVVSIPFGKETKEATYYRSSDPETRYRERYISWLIDDQDFERMKSRSLIISAIRNHMERLGFLEVTTPTVEFVYGGAEARPFETSVWALGSKKVFLRISPELSLKKYIVAGFDKVFTICQNFRNEGIDISHNPEFSMMEWYESFTDYKKQMERFENLVSDICVQITGSTKINYQGEDIDFTTPWRRMTVLDAIEEFASIHAQKMSIEEIKLELDKHGIEYDDDISWGVGVVELFENLCENKLIQPIFIIDHPKEISPLTKIKRGDTRLVERFEPYVYGMELGNAYSELTDPVDQVQRFVEQREKGKGGQEYDDHPLDADFIKAIGCGMPPTGGVGIGVDRLIMLLTDSRSIREIIPFPMIKPIQNN</sequence>
<dbReference type="GO" id="GO:0000287">
    <property type="term" value="F:magnesium ion binding"/>
    <property type="evidence" value="ECO:0007669"/>
    <property type="project" value="UniProtKB-UniRule"/>
</dbReference>
<dbReference type="GO" id="GO:0004824">
    <property type="term" value="F:lysine-tRNA ligase activity"/>
    <property type="evidence" value="ECO:0007669"/>
    <property type="project" value="UniProtKB-UniRule"/>
</dbReference>
<dbReference type="PANTHER" id="PTHR42918">
    <property type="entry name" value="LYSYL-TRNA SYNTHETASE"/>
    <property type="match status" value="1"/>
</dbReference>
<dbReference type="CDD" id="cd04322">
    <property type="entry name" value="LysRS_N"/>
    <property type="match status" value="1"/>
</dbReference>
<name>A0A850TA21_9BACT</name>
<dbReference type="InterPro" id="IPR044136">
    <property type="entry name" value="Lys-tRNA-ligase_II_N"/>
</dbReference>
<accession>A0A850TA21</accession>
<dbReference type="Pfam" id="PF01336">
    <property type="entry name" value="tRNA_anti-codon"/>
    <property type="match status" value="1"/>
</dbReference>
<dbReference type="InterPro" id="IPR045864">
    <property type="entry name" value="aa-tRNA-synth_II/BPL/LPL"/>
</dbReference>
<organism evidence="11 12">
    <name type="scientific">Desulfobacter latus</name>
    <dbReference type="NCBI Taxonomy" id="2292"/>
    <lineage>
        <taxon>Bacteria</taxon>
        <taxon>Pseudomonadati</taxon>
        <taxon>Thermodesulfobacteriota</taxon>
        <taxon>Desulfobacteria</taxon>
        <taxon>Desulfobacterales</taxon>
        <taxon>Desulfobacteraceae</taxon>
        <taxon>Desulfobacter</taxon>
    </lineage>
</organism>
<dbReference type="InterPro" id="IPR002313">
    <property type="entry name" value="Lys-tRNA-ligase_II"/>
</dbReference>
<evidence type="ECO:0000313" key="12">
    <source>
        <dbReference type="Proteomes" id="UP000553343"/>
    </source>
</evidence>
<keyword evidence="5 8" id="KW-0067">ATP-binding</keyword>
<dbReference type="HAMAP" id="MF_00252">
    <property type="entry name" value="Lys_tRNA_synth_class2"/>
    <property type="match status" value="1"/>
</dbReference>
<dbReference type="NCBIfam" id="TIGR00499">
    <property type="entry name" value="lysS_bact"/>
    <property type="match status" value="1"/>
</dbReference>
<dbReference type="InterPro" id="IPR012340">
    <property type="entry name" value="NA-bd_OB-fold"/>
</dbReference>
<evidence type="ECO:0000256" key="7">
    <source>
        <dbReference type="ARBA" id="ARBA00048573"/>
    </source>
</evidence>
<dbReference type="AlphaFoldDB" id="A0A850TA21"/>